<evidence type="ECO:0000256" key="1">
    <source>
        <dbReference type="SAM" id="MobiDB-lite"/>
    </source>
</evidence>
<dbReference type="EMBL" id="HACG01041108">
    <property type="protein sequence ID" value="CEK87973.1"/>
    <property type="molecule type" value="Transcribed_RNA"/>
</dbReference>
<feature type="non-terminal residue" evidence="2">
    <location>
        <position position="1"/>
    </location>
</feature>
<sequence length="53" mass="6250">SYRQKELTSQEVLSRTEETHTINIRQADRQEEIHIQSREHNTKEQIDSAIQSG</sequence>
<evidence type="ECO:0000313" key="2">
    <source>
        <dbReference type="EMBL" id="CEK87973.1"/>
    </source>
</evidence>
<organism evidence="2">
    <name type="scientific">Arion vulgaris</name>
    <dbReference type="NCBI Taxonomy" id="1028688"/>
    <lineage>
        <taxon>Eukaryota</taxon>
        <taxon>Metazoa</taxon>
        <taxon>Spiralia</taxon>
        <taxon>Lophotrochozoa</taxon>
        <taxon>Mollusca</taxon>
        <taxon>Gastropoda</taxon>
        <taxon>Heterobranchia</taxon>
        <taxon>Euthyneura</taxon>
        <taxon>Panpulmonata</taxon>
        <taxon>Eupulmonata</taxon>
        <taxon>Stylommatophora</taxon>
        <taxon>Helicina</taxon>
        <taxon>Arionoidea</taxon>
        <taxon>Arionidae</taxon>
        <taxon>Arion</taxon>
    </lineage>
</organism>
<proteinExistence type="predicted"/>
<feature type="region of interest" description="Disordered" evidence="1">
    <location>
        <begin position="1"/>
        <end position="53"/>
    </location>
</feature>
<reference evidence="2" key="1">
    <citation type="submission" date="2014-12" db="EMBL/GenBank/DDBJ databases">
        <title>Insight into the proteome of Arion vulgaris.</title>
        <authorList>
            <person name="Aradska J."/>
            <person name="Bulat T."/>
            <person name="Smidak R."/>
            <person name="Sarate P."/>
            <person name="Gangsoo J."/>
            <person name="Sialana F."/>
            <person name="Bilban M."/>
            <person name="Lubec G."/>
        </authorList>
    </citation>
    <scope>NUCLEOTIDE SEQUENCE</scope>
    <source>
        <tissue evidence="2">Skin</tissue>
    </source>
</reference>
<accession>A0A0B7B4P1</accession>
<protein>
    <submittedName>
        <fullName evidence="2">Uncharacterized protein</fullName>
    </submittedName>
</protein>
<gene>
    <name evidence="2" type="primary">ORF162444</name>
</gene>
<dbReference type="AlphaFoldDB" id="A0A0B7B4P1"/>
<name>A0A0B7B4P1_9EUPU</name>
<feature type="compositionally biased region" description="Basic and acidic residues" evidence="1">
    <location>
        <begin position="1"/>
        <end position="46"/>
    </location>
</feature>